<proteinExistence type="predicted"/>
<evidence type="ECO:0000313" key="1">
    <source>
        <dbReference type="EMBL" id="MDP9765204.1"/>
    </source>
</evidence>
<gene>
    <name evidence="1" type="ORF">QO006_002652</name>
</gene>
<reference evidence="1 2" key="1">
    <citation type="submission" date="2023-07" db="EMBL/GenBank/DDBJ databases">
        <title>Genomic Encyclopedia of Type Strains, Phase IV (KMG-IV): sequencing the most valuable type-strain genomes for metagenomic binning, comparative biology and taxonomic classification.</title>
        <authorList>
            <person name="Goeker M."/>
        </authorList>
    </citation>
    <scope>NUCLEOTIDE SEQUENCE [LARGE SCALE GENOMIC DNA]</scope>
    <source>
        <strain evidence="1 2">NIO-1023</strain>
    </source>
</reference>
<evidence type="ECO:0000313" key="2">
    <source>
        <dbReference type="Proteomes" id="UP001232163"/>
    </source>
</evidence>
<name>A0ABT9MFD3_9DEIO</name>
<sequence length="163" mass="19150">MAFSKDEFYRRLYREVRRKPRPVRMQDWNYSENGHLGLVAEEELQVYTGQARDFDDLMHFYFQTIRVQAERDGEDWKTLLEQRALNLRQVVSADLRDRPWTLTALDAEGYVRLTERISPALPTPAESGDYREGVLLGPVTWEGIHVLARFETLMVRSDLMNLA</sequence>
<dbReference type="EMBL" id="JAURUR010000009">
    <property type="protein sequence ID" value="MDP9765204.1"/>
    <property type="molecule type" value="Genomic_DNA"/>
</dbReference>
<accession>A0ABT9MFD3</accession>
<dbReference type="RefSeq" id="WP_307466873.1">
    <property type="nucleotide sequence ID" value="NZ_JAURUR010000009.1"/>
</dbReference>
<dbReference type="Proteomes" id="UP001232163">
    <property type="component" value="Unassembled WGS sequence"/>
</dbReference>
<protein>
    <submittedName>
        <fullName evidence="1">Uncharacterized protein</fullName>
    </submittedName>
</protein>
<comment type="caution">
    <text evidence="1">The sequence shown here is derived from an EMBL/GenBank/DDBJ whole genome shotgun (WGS) entry which is preliminary data.</text>
</comment>
<organism evidence="1 2">
    <name type="scientific">Deinococcus enclensis</name>
    <dbReference type="NCBI Taxonomy" id="1049582"/>
    <lineage>
        <taxon>Bacteria</taxon>
        <taxon>Thermotogati</taxon>
        <taxon>Deinococcota</taxon>
        <taxon>Deinococci</taxon>
        <taxon>Deinococcales</taxon>
        <taxon>Deinococcaceae</taxon>
        <taxon>Deinococcus</taxon>
    </lineage>
</organism>
<keyword evidence="2" id="KW-1185">Reference proteome</keyword>